<comment type="caution">
    <text evidence="2">The sequence shown here is derived from an EMBL/GenBank/DDBJ whole genome shotgun (WGS) entry which is preliminary data.</text>
</comment>
<dbReference type="Pfam" id="PF13621">
    <property type="entry name" value="Cupin_8"/>
    <property type="match status" value="1"/>
</dbReference>
<dbReference type="InterPro" id="IPR041667">
    <property type="entry name" value="Cupin_8"/>
</dbReference>
<dbReference type="SMART" id="SM00558">
    <property type="entry name" value="JmjC"/>
    <property type="match status" value="1"/>
</dbReference>
<gene>
    <name evidence="2" type="ORF">I5U57_02315</name>
</gene>
<dbReference type="AlphaFoldDB" id="A0AA40XUV2"/>
<dbReference type="PANTHER" id="PTHR12461">
    <property type="entry name" value="HYPOXIA-INDUCIBLE FACTOR 1 ALPHA INHIBITOR-RELATED"/>
    <property type="match status" value="1"/>
</dbReference>
<dbReference type="PROSITE" id="PS51184">
    <property type="entry name" value="JMJC"/>
    <property type="match status" value="1"/>
</dbReference>
<accession>A0AA40XUV2</accession>
<evidence type="ECO:0000313" key="2">
    <source>
        <dbReference type="EMBL" id="MBH1638280.1"/>
    </source>
</evidence>
<organism evidence="2 3">
    <name type="scientific">Stenotrophomonas maltophilia</name>
    <name type="common">Pseudomonas maltophilia</name>
    <name type="synonym">Xanthomonas maltophilia</name>
    <dbReference type="NCBI Taxonomy" id="40324"/>
    <lineage>
        <taxon>Bacteria</taxon>
        <taxon>Pseudomonadati</taxon>
        <taxon>Pseudomonadota</taxon>
        <taxon>Gammaproteobacteria</taxon>
        <taxon>Lysobacterales</taxon>
        <taxon>Lysobacteraceae</taxon>
        <taxon>Stenotrophomonas</taxon>
        <taxon>Stenotrophomonas maltophilia group</taxon>
    </lineage>
</organism>
<dbReference type="Gene3D" id="2.60.120.10">
    <property type="entry name" value="Jelly Rolls"/>
    <property type="match status" value="1"/>
</dbReference>
<evidence type="ECO:0000313" key="3">
    <source>
        <dbReference type="Proteomes" id="UP000616785"/>
    </source>
</evidence>
<feature type="domain" description="JmjC" evidence="1">
    <location>
        <begin position="109"/>
        <end position="278"/>
    </location>
</feature>
<dbReference type="Proteomes" id="UP000616785">
    <property type="component" value="Unassembled WGS sequence"/>
</dbReference>
<protein>
    <submittedName>
        <fullName evidence="2">Cupin-like domain-containing protein</fullName>
    </submittedName>
</protein>
<dbReference type="EMBL" id="JADUNO010000004">
    <property type="protein sequence ID" value="MBH1638280.1"/>
    <property type="molecule type" value="Genomic_DNA"/>
</dbReference>
<evidence type="ECO:0000259" key="1">
    <source>
        <dbReference type="PROSITE" id="PS51184"/>
    </source>
</evidence>
<sequence>MHASLPMGILEGIDPAALPLADLVDAAEPVVLRGIASGWPLVQAGLGGVHDAMVYLCSVDVGAPIQYSFGGPEIAGRPFYSADFTRLNFEVRRGLLAQVLEEIATTLHAPRPPTYYVASLPIERALLPAFAQANDAGLAKQGIDATASIWIGNRVTASCHFDTPDNLACCAVGQREFTLFPPAQIDNLYPGPLDPTPGGQVVSVVDFEHPDFGRHPRFRDALAHARRAVLGPGDAIFIPSMWWHHVRSLEPFNVLVNYWWRSSPAWLGAPLAALQHAMWSVRDLPAREKQAWEGLFRYYVFGPGERAGQHLPDTARGDLAPFDEQRARRMRAMLLGRLNR</sequence>
<dbReference type="SUPFAM" id="SSF51197">
    <property type="entry name" value="Clavaminate synthase-like"/>
    <property type="match status" value="1"/>
</dbReference>
<proteinExistence type="predicted"/>
<reference evidence="2" key="1">
    <citation type="submission" date="2020-11" db="EMBL/GenBank/DDBJ databases">
        <title>Enhanced detection system for hospital associated transmission using whole genome sequencing surveillance.</title>
        <authorList>
            <person name="Harrison L.H."/>
            <person name="Van Tyne D."/>
            <person name="Marsh J.W."/>
            <person name="Griffith M.P."/>
            <person name="Snyder D.J."/>
            <person name="Cooper V.S."/>
            <person name="Mustapha M."/>
        </authorList>
    </citation>
    <scope>NUCLEOTIDE SEQUENCE</scope>
    <source>
        <strain evidence="2">STEN00092</strain>
    </source>
</reference>
<dbReference type="PANTHER" id="PTHR12461:SF105">
    <property type="entry name" value="HYPOXIA-INDUCIBLE FACTOR 1-ALPHA INHIBITOR"/>
    <property type="match status" value="1"/>
</dbReference>
<dbReference type="InterPro" id="IPR003347">
    <property type="entry name" value="JmjC_dom"/>
</dbReference>
<dbReference type="InterPro" id="IPR014710">
    <property type="entry name" value="RmlC-like_jellyroll"/>
</dbReference>
<name>A0AA40XUV2_STEMA</name>